<dbReference type="SUPFAM" id="SSF69572">
    <property type="entry name" value="Activating enzymes of the ubiquitin-like proteins"/>
    <property type="match status" value="1"/>
</dbReference>
<dbReference type="Gene3D" id="3.40.50.720">
    <property type="entry name" value="NAD(P)-binding Rossmann-like Domain"/>
    <property type="match status" value="1"/>
</dbReference>
<dbReference type="EMBL" id="UGMX01000002">
    <property type="protein sequence ID" value="STW08310.1"/>
    <property type="molecule type" value="Genomic_DNA"/>
</dbReference>
<comment type="caution">
    <text evidence="3">The sequence shown here is derived from an EMBL/GenBank/DDBJ whole genome shotgun (WGS) entry which is preliminary data.</text>
</comment>
<dbReference type="Pfam" id="PF00899">
    <property type="entry name" value="ThiF"/>
    <property type="match status" value="1"/>
</dbReference>
<protein>
    <submittedName>
        <fullName evidence="3">Molybdopterin biosynthesis protein MoeB</fullName>
        <ecNumber evidence="3">2.7.7.80</ecNumber>
    </submittedName>
</protein>
<evidence type="ECO:0000259" key="2">
    <source>
        <dbReference type="Pfam" id="PF00899"/>
    </source>
</evidence>
<evidence type="ECO:0000256" key="1">
    <source>
        <dbReference type="SAM" id="MobiDB-lite"/>
    </source>
</evidence>
<dbReference type="AlphaFoldDB" id="A0A7H4P795"/>
<dbReference type="EC" id="2.7.7.80" evidence="3"/>
<dbReference type="InterPro" id="IPR000594">
    <property type="entry name" value="ThiF_NAD_FAD-bd"/>
</dbReference>
<gene>
    <name evidence="3" type="primary">moeB_3</name>
    <name evidence="3" type="ORF">NCTC9149_04759</name>
</gene>
<evidence type="ECO:0000313" key="3">
    <source>
        <dbReference type="EMBL" id="STW08310.1"/>
    </source>
</evidence>
<feature type="region of interest" description="Disordered" evidence="1">
    <location>
        <begin position="64"/>
        <end position="84"/>
    </location>
</feature>
<organism evidence="3 4">
    <name type="scientific">Klebsiella grimontii</name>
    <dbReference type="NCBI Taxonomy" id="2058152"/>
    <lineage>
        <taxon>Bacteria</taxon>
        <taxon>Pseudomonadati</taxon>
        <taxon>Pseudomonadota</taxon>
        <taxon>Gammaproteobacteria</taxon>
        <taxon>Enterobacterales</taxon>
        <taxon>Enterobacteriaceae</taxon>
        <taxon>Klebsiella/Raoultella group</taxon>
        <taxon>Klebsiella</taxon>
    </lineage>
</organism>
<proteinExistence type="predicted"/>
<feature type="domain" description="THIF-type NAD/FAD binding fold" evidence="2">
    <location>
        <begin position="1"/>
        <end position="62"/>
    </location>
</feature>
<evidence type="ECO:0000313" key="4">
    <source>
        <dbReference type="Proteomes" id="UP000254571"/>
    </source>
</evidence>
<name>A0A7H4P795_9ENTR</name>
<reference evidence="3 4" key="1">
    <citation type="submission" date="2018-06" db="EMBL/GenBank/DDBJ databases">
        <authorList>
            <consortium name="Pathogen Informatics"/>
            <person name="Doyle S."/>
        </authorList>
    </citation>
    <scope>NUCLEOTIDE SEQUENCE [LARGE SCALE GENOMIC DNA]</scope>
    <source>
        <strain evidence="3 4">NCTC9149</strain>
    </source>
</reference>
<dbReference type="Proteomes" id="UP000254571">
    <property type="component" value="Unassembled WGS sequence"/>
</dbReference>
<accession>A0A7H4P795</accession>
<dbReference type="GO" id="GO:0008641">
    <property type="term" value="F:ubiquitin-like modifier activating enzyme activity"/>
    <property type="evidence" value="ECO:0007669"/>
    <property type="project" value="InterPro"/>
</dbReference>
<dbReference type="GO" id="GO:0061605">
    <property type="term" value="F:molybdopterin-synthase adenylyltransferase activity"/>
    <property type="evidence" value="ECO:0007669"/>
    <property type="project" value="UniProtKB-EC"/>
</dbReference>
<dbReference type="InterPro" id="IPR035985">
    <property type="entry name" value="Ubiquitin-activating_enz"/>
</dbReference>
<sequence length="84" mass="9347">MEGQISVFTYQEDEPCYRCLSRLFGDNALTCVEAGVMAPLVGIIGSLQAMEAIKLLARYRQPGDRQNRHVRRHALSVPRNDAAA</sequence>
<keyword evidence="3" id="KW-0808">Transferase</keyword>
<keyword evidence="3" id="KW-0548">Nucleotidyltransferase</keyword>